<gene>
    <name evidence="4" type="ORF">EEW87_006865</name>
</gene>
<feature type="region of interest" description="Disordered" evidence="1">
    <location>
        <begin position="36"/>
        <end position="56"/>
    </location>
</feature>
<dbReference type="PROSITE" id="PS51257">
    <property type="entry name" value="PROKAR_LIPOPROTEIN"/>
    <property type="match status" value="1"/>
</dbReference>
<feature type="signal peptide" evidence="2">
    <location>
        <begin position="1"/>
        <end position="30"/>
    </location>
</feature>
<feature type="domain" description="Peptidase C51" evidence="3">
    <location>
        <begin position="85"/>
        <end position="172"/>
    </location>
</feature>
<dbReference type="Proteomes" id="UP000271708">
    <property type="component" value="Chromosome"/>
</dbReference>
<dbReference type="Pfam" id="PF05257">
    <property type="entry name" value="CHAP"/>
    <property type="match status" value="1"/>
</dbReference>
<organism evidence="4 5">
    <name type="scientific">Janibacter melonis</name>
    <dbReference type="NCBI Taxonomy" id="262209"/>
    <lineage>
        <taxon>Bacteria</taxon>
        <taxon>Bacillati</taxon>
        <taxon>Actinomycetota</taxon>
        <taxon>Actinomycetes</taxon>
        <taxon>Micrococcales</taxon>
        <taxon>Intrasporangiaceae</taxon>
        <taxon>Janibacter</taxon>
    </lineage>
</organism>
<dbReference type="RefSeq" id="WP_123091682.1">
    <property type="nucleotide sequence ID" value="NZ_CP044548.2"/>
</dbReference>
<dbReference type="EMBL" id="CP044548">
    <property type="protein sequence ID" value="QFQ30092.1"/>
    <property type="molecule type" value="Genomic_DNA"/>
</dbReference>
<dbReference type="OrthoDB" id="9812962at2"/>
<dbReference type="GeneID" id="59160875"/>
<protein>
    <submittedName>
        <fullName evidence="4">CHAP domain-containing protein</fullName>
    </submittedName>
</protein>
<accession>A0A5P8FMV4</accession>
<sequence length="207" mass="21785">MARGDGRGPGRRALLAAAPLGLLAACAPVAATQRPARPTLGQVDPDFPAIPRGLPPTRRRVLTTARAEHADQGPGTRYAEGVVEPWCADFASWVLREAGVPLRNPASGGWRIPGVLTLTDHLRGTGRFREAGSGYVPVPGDLLVWAKGSMPGEHVHFLVTRHGHDVVTVGGNEGDAIKVRHLSLTQPGLVGYGLPGRGEGTSRSRTV</sequence>
<dbReference type="AlphaFoldDB" id="A0A5P8FMV4"/>
<evidence type="ECO:0000259" key="3">
    <source>
        <dbReference type="Pfam" id="PF05257"/>
    </source>
</evidence>
<reference evidence="4 5" key="1">
    <citation type="submission" date="2019-09" db="EMBL/GenBank/DDBJ databases">
        <title>Complete Genome Sequence of Janibacter melonis M714 with both human health impact and industrial applications.</title>
        <authorList>
            <person name="Jin M."/>
            <person name="Zhao Q.R."/>
        </authorList>
    </citation>
    <scope>NUCLEOTIDE SEQUENCE [LARGE SCALE GENOMIC DNA]</scope>
    <source>
        <strain evidence="4 5">M714</strain>
    </source>
</reference>
<evidence type="ECO:0000256" key="1">
    <source>
        <dbReference type="SAM" id="MobiDB-lite"/>
    </source>
</evidence>
<dbReference type="InterPro" id="IPR007921">
    <property type="entry name" value="CHAP_dom"/>
</dbReference>
<proteinExistence type="predicted"/>
<evidence type="ECO:0000256" key="2">
    <source>
        <dbReference type="SAM" id="SignalP"/>
    </source>
</evidence>
<keyword evidence="2" id="KW-0732">Signal</keyword>
<name>A0A5P8FMV4_9MICO</name>
<evidence type="ECO:0000313" key="4">
    <source>
        <dbReference type="EMBL" id="QFQ30092.1"/>
    </source>
</evidence>
<dbReference type="KEGG" id="jme:EEW87_006865"/>
<evidence type="ECO:0000313" key="5">
    <source>
        <dbReference type="Proteomes" id="UP000271708"/>
    </source>
</evidence>
<feature type="chain" id="PRO_5039277974" evidence="2">
    <location>
        <begin position="31"/>
        <end position="207"/>
    </location>
</feature>